<feature type="compositionally biased region" description="Polar residues" evidence="6">
    <location>
        <begin position="1205"/>
        <end position="1216"/>
    </location>
</feature>
<dbReference type="Pfam" id="PF00249">
    <property type="entry name" value="Myb_DNA-binding"/>
    <property type="match status" value="1"/>
</dbReference>
<proteinExistence type="inferred from homology"/>
<comment type="caution">
    <text evidence="9">The sequence shown here is derived from an EMBL/GenBank/DDBJ whole genome shotgun (WGS) entry which is preliminary data.</text>
</comment>
<keyword evidence="4" id="KW-0808">Transferase</keyword>
<dbReference type="Gene3D" id="3.90.1150.10">
    <property type="entry name" value="Aspartate Aminotransferase, domain 1"/>
    <property type="match status" value="1"/>
</dbReference>
<feature type="region of interest" description="Disordered" evidence="6">
    <location>
        <begin position="715"/>
        <end position="744"/>
    </location>
</feature>
<feature type="compositionally biased region" description="Pro residues" evidence="6">
    <location>
        <begin position="722"/>
        <end position="738"/>
    </location>
</feature>
<dbReference type="PANTHER" id="PTHR42790">
    <property type="entry name" value="AMINOTRANSFERASE"/>
    <property type="match status" value="1"/>
</dbReference>
<dbReference type="InterPro" id="IPR001005">
    <property type="entry name" value="SANT/Myb"/>
</dbReference>
<reference evidence="9" key="1">
    <citation type="submission" date="2022-07" db="EMBL/GenBank/DDBJ databases">
        <title>Genome Sequence of Physisporinus lineatus.</title>
        <authorList>
            <person name="Buettner E."/>
        </authorList>
    </citation>
    <scope>NUCLEOTIDE SEQUENCE</scope>
    <source>
        <strain evidence="9">VT162</strain>
    </source>
</reference>
<dbReference type="Gene3D" id="1.10.10.60">
    <property type="entry name" value="Homeodomain-like"/>
    <property type="match status" value="2"/>
</dbReference>
<organism evidence="9 10">
    <name type="scientific">Meripilus lineatus</name>
    <dbReference type="NCBI Taxonomy" id="2056292"/>
    <lineage>
        <taxon>Eukaryota</taxon>
        <taxon>Fungi</taxon>
        <taxon>Dikarya</taxon>
        <taxon>Basidiomycota</taxon>
        <taxon>Agaricomycotina</taxon>
        <taxon>Agaricomycetes</taxon>
        <taxon>Polyporales</taxon>
        <taxon>Meripilaceae</taxon>
        <taxon>Meripilus</taxon>
    </lineage>
</organism>
<feature type="domain" description="Myb-like" evidence="7">
    <location>
        <begin position="972"/>
        <end position="1021"/>
    </location>
</feature>
<evidence type="ECO:0000256" key="3">
    <source>
        <dbReference type="ARBA" id="ARBA00022576"/>
    </source>
</evidence>
<name>A0AAD5VAX5_9APHY</name>
<evidence type="ECO:0000256" key="1">
    <source>
        <dbReference type="ARBA" id="ARBA00001933"/>
    </source>
</evidence>
<gene>
    <name evidence="9" type="ORF">NLI96_g1215</name>
</gene>
<dbReference type="GO" id="GO:1901605">
    <property type="term" value="P:alpha-amino acid metabolic process"/>
    <property type="evidence" value="ECO:0007669"/>
    <property type="project" value="TreeGrafter"/>
</dbReference>
<keyword evidence="3" id="KW-0032">Aminotransferase</keyword>
<comment type="cofactor">
    <cofactor evidence="1">
        <name>pyridoxal 5'-phosphate</name>
        <dbReference type="ChEBI" id="CHEBI:597326"/>
    </cofactor>
</comment>
<dbReference type="PROSITE" id="PS50090">
    <property type="entry name" value="MYB_LIKE"/>
    <property type="match status" value="2"/>
</dbReference>
<dbReference type="PANTHER" id="PTHR42790:SF1">
    <property type="entry name" value="AROMATIC AMINO ACID AMINOTRANSFERASE, HYPOTHETICAL (EUROFUNG)"/>
    <property type="match status" value="1"/>
</dbReference>
<dbReference type="PROSITE" id="PS51294">
    <property type="entry name" value="HTH_MYB"/>
    <property type="match status" value="1"/>
</dbReference>
<dbReference type="AlphaFoldDB" id="A0AAD5VAX5"/>
<feature type="compositionally biased region" description="Basic residues" evidence="6">
    <location>
        <begin position="615"/>
        <end position="624"/>
    </location>
</feature>
<feature type="region of interest" description="Disordered" evidence="6">
    <location>
        <begin position="853"/>
        <end position="873"/>
    </location>
</feature>
<feature type="compositionally biased region" description="Basic and acidic residues" evidence="6">
    <location>
        <begin position="652"/>
        <end position="663"/>
    </location>
</feature>
<evidence type="ECO:0000259" key="7">
    <source>
        <dbReference type="PROSITE" id="PS50090"/>
    </source>
</evidence>
<dbReference type="Gene3D" id="3.40.640.10">
    <property type="entry name" value="Type I PLP-dependent aspartate aminotransferase-like (Major domain)"/>
    <property type="match status" value="1"/>
</dbReference>
<evidence type="ECO:0000313" key="10">
    <source>
        <dbReference type="Proteomes" id="UP001212997"/>
    </source>
</evidence>
<dbReference type="InterPro" id="IPR050859">
    <property type="entry name" value="Class-I_PLP-dep_aminotransf"/>
</dbReference>
<evidence type="ECO:0000256" key="4">
    <source>
        <dbReference type="ARBA" id="ARBA00022679"/>
    </source>
</evidence>
<dbReference type="InterPro" id="IPR017930">
    <property type="entry name" value="Myb_dom"/>
</dbReference>
<dbReference type="SMART" id="SM00717">
    <property type="entry name" value="SANT"/>
    <property type="match status" value="3"/>
</dbReference>
<dbReference type="InterPro" id="IPR009057">
    <property type="entry name" value="Homeodomain-like_sf"/>
</dbReference>
<dbReference type="InterPro" id="IPR015422">
    <property type="entry name" value="PyrdxlP-dep_Trfase_small"/>
</dbReference>
<evidence type="ECO:0000313" key="9">
    <source>
        <dbReference type="EMBL" id="KAJ3490742.1"/>
    </source>
</evidence>
<keyword evidence="10" id="KW-1185">Reference proteome</keyword>
<feature type="compositionally biased region" description="Acidic residues" evidence="6">
    <location>
        <begin position="1189"/>
        <end position="1204"/>
    </location>
</feature>
<protein>
    <submittedName>
        <fullName evidence="9">Uncharacterized protein</fullName>
    </submittedName>
</protein>
<feature type="domain" description="Myb-like" evidence="7">
    <location>
        <begin position="1030"/>
        <end position="1085"/>
    </location>
</feature>
<comment type="similarity">
    <text evidence="2">Belongs to the class-I pyridoxal-phosphate-dependent aminotransferase family.</text>
</comment>
<feature type="region of interest" description="Disordered" evidence="6">
    <location>
        <begin position="592"/>
        <end position="690"/>
    </location>
</feature>
<dbReference type="SUPFAM" id="SSF53383">
    <property type="entry name" value="PLP-dependent transferases"/>
    <property type="match status" value="2"/>
</dbReference>
<feature type="compositionally biased region" description="Basic and acidic residues" evidence="6">
    <location>
        <begin position="603"/>
        <end position="614"/>
    </location>
</feature>
<dbReference type="Proteomes" id="UP001212997">
    <property type="component" value="Unassembled WGS sequence"/>
</dbReference>
<dbReference type="InterPro" id="IPR015421">
    <property type="entry name" value="PyrdxlP-dep_Trfase_major"/>
</dbReference>
<evidence type="ECO:0000256" key="6">
    <source>
        <dbReference type="SAM" id="MobiDB-lite"/>
    </source>
</evidence>
<dbReference type="CDD" id="cd00167">
    <property type="entry name" value="SANT"/>
    <property type="match status" value="1"/>
</dbReference>
<keyword evidence="5" id="KW-0663">Pyridoxal phosphate</keyword>
<dbReference type="GO" id="GO:0008483">
    <property type="term" value="F:transaminase activity"/>
    <property type="evidence" value="ECO:0007669"/>
    <property type="project" value="UniProtKB-KW"/>
</dbReference>
<dbReference type="EMBL" id="JANAWD010000023">
    <property type="protein sequence ID" value="KAJ3490742.1"/>
    <property type="molecule type" value="Genomic_DNA"/>
</dbReference>
<feature type="domain" description="HTH myb-type" evidence="8">
    <location>
        <begin position="972"/>
        <end position="1025"/>
    </location>
</feature>
<evidence type="ECO:0000259" key="8">
    <source>
        <dbReference type="PROSITE" id="PS51294"/>
    </source>
</evidence>
<dbReference type="InterPro" id="IPR015424">
    <property type="entry name" value="PyrdxlP-dep_Trfase"/>
</dbReference>
<feature type="region of interest" description="Disordered" evidence="6">
    <location>
        <begin position="1167"/>
        <end position="1224"/>
    </location>
</feature>
<feature type="compositionally biased region" description="Low complexity" evidence="6">
    <location>
        <begin position="639"/>
        <end position="651"/>
    </location>
</feature>
<dbReference type="SUPFAM" id="SSF46689">
    <property type="entry name" value="Homeodomain-like"/>
    <property type="match status" value="2"/>
</dbReference>
<evidence type="ECO:0000256" key="5">
    <source>
        <dbReference type="ARBA" id="ARBA00022898"/>
    </source>
</evidence>
<sequence length="1224" mass="137059">MSSEKQGSAIDLSHHLSHLSRARGTSPLKGLAKYFGKEGLISLAGGMPHPDYFPFANVSASGLVPDSFSLDPAQPSSSLSWFWRLFGSESSKVKTTPLHIPKYPADKDEINLAVALQYGTAQGIPQLQKFIKEFTAKVYQPAYKDWANLVQTGNTDAWSRAFQTLCNPGELFLTEEWTYPSALASALPFNVKPVSVAMDKEGLRGDDLRKVLSEWDEVARGAKRYCIIVIVRLTLVIYWSSWPSPHVLYTVPVGQNPSGATMGAIRKKEIYDICVKFGSRLSAVPMGSDFYRKSFRWAVPTQIREILTVVEAGYKRLRIELGTELPQVGGDDTITYIVSSSPLGLIIRVASRSLQEADWGSSPAMRCLQKGWSAKGRRQHRHLSLIAQLLITWGQDSYLRWLQGLTVEYKTRRDFFIDLLSDEFHLRETVGKDGIWDGMRVFEASSRPKKSNHAIEKFDFGTKMFSFVPPTSGMFLWVTLHFEELPSFKEGDEDSLEMKLWTKLAEGGVLVAPGWYFSPYPDAPPVKGEGHLRISFSNAERANVTFARLPALILCFSLIWPVAKMSSDASSTLSPEIQQAIQQAVGNVNDAANVNKQKKKRNREQAETDQSDKPRKQHKKKKKQRTEEDGTNGVVIGQSSTATSIAASDTEAVTRNDDTPLPEKKKKRRKDKGKEKAQEEPVAQVQPESIYLDNDSATSSVDFLSLVVAAANATASAQPQEQQPPPTGYPPHMQPYPQYPEQYLAYPPPPGYPYPPPAHYPAPPPNVYPESSGLAIPDLNITTSEELLQTLQSMDITKIASVLKSLGDVGAAANVSVNNTQPVVTQPVVPGPLNPAPIRQTPAKSEAILGHAPRPAKKKVFPAPPSPPPGDEHNPNHAHMLANVWLNPGKLADLVKREGLVYKKGKFSAIEEALLEAAIARYKESRGLEEEDVIDIIFQKEKGRDSFWTEITSALHLRPIIAVYHHVRRTYHPLAKRGKWTEGEDKELEQAVNELGLQWERVANRVCRAASDCRDRYRNHILDKSIRIAGPWSRAEEEELTEIVTEMTVKQGKNMDNDVFWSVVSEKMGNRRGRQQCRIKWTDSLSTQYKNDGQRPRWSALDAYILIRKIDSLSIHDDTEIDWKTLPDDEWNYWSAHSLQRRWLNMKRGIRGFEEMSHPEIMEILRNKKGQLPPEISHRKRAKVTSAEAVDDSDDEDFDDDEDLGTNNTAGPSSQAIPPPIIAM</sequence>
<dbReference type="CDD" id="cd00609">
    <property type="entry name" value="AAT_like"/>
    <property type="match status" value="1"/>
</dbReference>
<accession>A0AAD5VAX5</accession>
<evidence type="ECO:0000256" key="2">
    <source>
        <dbReference type="ARBA" id="ARBA00007441"/>
    </source>
</evidence>